<dbReference type="InterPro" id="IPR010627">
    <property type="entry name" value="Prepilin_pept_A24_N"/>
</dbReference>
<keyword evidence="1" id="KW-0472">Membrane</keyword>
<dbReference type="PANTHER" id="PTHR30487">
    <property type="entry name" value="TYPE 4 PREPILIN-LIKE PROTEINS LEADER PEPTIDE-PROCESSING ENZYME"/>
    <property type="match status" value="1"/>
</dbReference>
<dbReference type="EMBL" id="QNBD01000158">
    <property type="protein sequence ID" value="RKX70005.1"/>
    <property type="molecule type" value="Genomic_DNA"/>
</dbReference>
<keyword evidence="1" id="KW-0812">Transmembrane</keyword>
<evidence type="ECO:0000256" key="1">
    <source>
        <dbReference type="SAM" id="Phobius"/>
    </source>
</evidence>
<organism evidence="3 4">
    <name type="scientific">candidate division TA06 bacterium</name>
    <dbReference type="NCBI Taxonomy" id="2250710"/>
    <lineage>
        <taxon>Bacteria</taxon>
        <taxon>Bacteria division TA06</taxon>
    </lineage>
</organism>
<dbReference type="InterPro" id="IPR050882">
    <property type="entry name" value="Prepilin_peptidase/N-MTase"/>
</dbReference>
<sequence>MNVMFYIFIFVFGLIFGSFCNVIIYRIPRRESIVFPSSHCPDCGAKIKPYDNIPIISYIILQGRCRNCHKRISVRYPIVELSVGIIFLINFYYFGISVLFFKYLFFSISLFIISMIDSFNMVIPDIISIPSIFIGLIFNFFIYIYDLMMFVKVFVLG</sequence>
<protein>
    <submittedName>
        <fullName evidence="3">Prepilin peptidase</fullName>
    </submittedName>
</protein>
<evidence type="ECO:0000313" key="4">
    <source>
        <dbReference type="Proteomes" id="UP000271125"/>
    </source>
</evidence>
<feature type="transmembrane region" description="Helical" evidence="1">
    <location>
        <begin position="126"/>
        <end position="145"/>
    </location>
</feature>
<dbReference type="GO" id="GO:0005886">
    <property type="term" value="C:plasma membrane"/>
    <property type="evidence" value="ECO:0007669"/>
    <property type="project" value="TreeGrafter"/>
</dbReference>
<accession>A0A660SGR2</accession>
<dbReference type="GO" id="GO:0006465">
    <property type="term" value="P:signal peptide processing"/>
    <property type="evidence" value="ECO:0007669"/>
    <property type="project" value="TreeGrafter"/>
</dbReference>
<evidence type="ECO:0000313" key="3">
    <source>
        <dbReference type="EMBL" id="RKX70005.1"/>
    </source>
</evidence>
<dbReference type="GO" id="GO:0004190">
    <property type="term" value="F:aspartic-type endopeptidase activity"/>
    <property type="evidence" value="ECO:0007669"/>
    <property type="project" value="TreeGrafter"/>
</dbReference>
<feature type="domain" description="Prepilin peptidase A24 N-terminal" evidence="2">
    <location>
        <begin position="11"/>
        <end position="94"/>
    </location>
</feature>
<dbReference type="AlphaFoldDB" id="A0A660SGR2"/>
<dbReference type="Pfam" id="PF06750">
    <property type="entry name" value="A24_N_bact"/>
    <property type="match status" value="1"/>
</dbReference>
<evidence type="ECO:0000259" key="2">
    <source>
        <dbReference type="Pfam" id="PF06750"/>
    </source>
</evidence>
<dbReference type="PANTHER" id="PTHR30487:SF0">
    <property type="entry name" value="PREPILIN LEADER PEPTIDASE_N-METHYLTRANSFERASE-RELATED"/>
    <property type="match status" value="1"/>
</dbReference>
<proteinExistence type="predicted"/>
<gene>
    <name evidence="3" type="ORF">DRP43_03830</name>
</gene>
<feature type="transmembrane region" description="Helical" evidence="1">
    <location>
        <begin position="74"/>
        <end position="94"/>
    </location>
</feature>
<dbReference type="Proteomes" id="UP000271125">
    <property type="component" value="Unassembled WGS sequence"/>
</dbReference>
<name>A0A660SGR2_UNCT6</name>
<feature type="transmembrane region" description="Helical" evidence="1">
    <location>
        <begin position="6"/>
        <end position="25"/>
    </location>
</feature>
<reference evidence="3 4" key="1">
    <citation type="submission" date="2018-06" db="EMBL/GenBank/DDBJ databases">
        <title>Extensive metabolic versatility and redundancy in microbially diverse, dynamic hydrothermal sediments.</title>
        <authorList>
            <person name="Dombrowski N."/>
            <person name="Teske A."/>
            <person name="Baker B.J."/>
        </authorList>
    </citation>
    <scope>NUCLEOTIDE SEQUENCE [LARGE SCALE GENOMIC DNA]</scope>
    <source>
        <strain evidence="3">B10_G13</strain>
    </source>
</reference>
<comment type="caution">
    <text evidence="3">The sequence shown here is derived from an EMBL/GenBank/DDBJ whole genome shotgun (WGS) entry which is preliminary data.</text>
</comment>
<keyword evidence="1" id="KW-1133">Transmembrane helix</keyword>
<feature type="non-terminal residue" evidence="3">
    <location>
        <position position="157"/>
    </location>
</feature>